<name>A0A0E9X5D5_ANGAN</name>
<organism evidence="1">
    <name type="scientific">Anguilla anguilla</name>
    <name type="common">European freshwater eel</name>
    <name type="synonym">Muraena anguilla</name>
    <dbReference type="NCBI Taxonomy" id="7936"/>
    <lineage>
        <taxon>Eukaryota</taxon>
        <taxon>Metazoa</taxon>
        <taxon>Chordata</taxon>
        <taxon>Craniata</taxon>
        <taxon>Vertebrata</taxon>
        <taxon>Euteleostomi</taxon>
        <taxon>Actinopterygii</taxon>
        <taxon>Neopterygii</taxon>
        <taxon>Teleostei</taxon>
        <taxon>Anguilliformes</taxon>
        <taxon>Anguillidae</taxon>
        <taxon>Anguilla</taxon>
    </lineage>
</organism>
<protein>
    <submittedName>
        <fullName evidence="1">Uncharacterized protein</fullName>
    </submittedName>
</protein>
<dbReference type="AlphaFoldDB" id="A0A0E9X5D5"/>
<sequence length="61" mass="7481">MLRYAFLTANCVFSHHIRYNLQYNDKSNTLKYDTDILFPTDKERIFKKRKMKTMRDSVNQM</sequence>
<reference evidence="1" key="1">
    <citation type="submission" date="2014-11" db="EMBL/GenBank/DDBJ databases">
        <authorList>
            <person name="Amaro Gonzalez C."/>
        </authorList>
    </citation>
    <scope>NUCLEOTIDE SEQUENCE</scope>
</reference>
<proteinExistence type="predicted"/>
<accession>A0A0E9X5D5</accession>
<dbReference type="EMBL" id="GBXM01010788">
    <property type="protein sequence ID" value="JAH97789.1"/>
    <property type="molecule type" value="Transcribed_RNA"/>
</dbReference>
<reference evidence="1" key="2">
    <citation type="journal article" date="2015" name="Fish Shellfish Immunol.">
        <title>Early steps in the European eel (Anguilla anguilla)-Vibrio vulnificus interaction in the gills: Role of the RtxA13 toxin.</title>
        <authorList>
            <person name="Callol A."/>
            <person name="Pajuelo D."/>
            <person name="Ebbesson L."/>
            <person name="Teles M."/>
            <person name="MacKenzie S."/>
            <person name="Amaro C."/>
        </authorList>
    </citation>
    <scope>NUCLEOTIDE SEQUENCE</scope>
</reference>
<evidence type="ECO:0000313" key="1">
    <source>
        <dbReference type="EMBL" id="JAH97789.1"/>
    </source>
</evidence>